<feature type="domain" description="Cry1Ac-like" evidence="11">
    <location>
        <begin position="1046"/>
        <end position="1123"/>
    </location>
</feature>
<feature type="domain" description="Pesticidal crystal protein" evidence="7">
    <location>
        <begin position="306"/>
        <end position="530"/>
    </location>
</feature>
<dbReference type="EMBL" id="JX282317">
    <property type="protein sequence ID" value="AFP87548.1"/>
    <property type="molecule type" value="Genomic_DNA"/>
</dbReference>
<comment type="similarity">
    <text evidence="1">Belongs to the delta endotoxin family.</text>
</comment>
<reference evidence="12" key="1">
    <citation type="submission" date="2012-07" db="EMBL/GenBank/DDBJ databases">
        <title>A New Gene for an Anti-Coleopteran Toxin from a Field Isolated Bacillus thuringiensis.</title>
        <authorList>
            <person name="Ben-Dov E."/>
            <person name="Gindin G."/>
            <person name="Mendel Z."/>
            <person name="Weinthal D."/>
            <person name="Einav M."/>
            <person name="Khasdan V."/>
            <person name="Levi T."/>
            <person name="Zaritsky A."/>
        </authorList>
    </citation>
    <scope>NUCLEOTIDE SEQUENCE</scope>
    <source>
        <strain evidence="12">R36</strain>
    </source>
</reference>
<dbReference type="Pfam" id="PF21463">
    <property type="entry name" value="Cry1Ac_dom-VII"/>
    <property type="match status" value="1"/>
</dbReference>
<feature type="compositionally biased region" description="Polar residues" evidence="6">
    <location>
        <begin position="15"/>
        <end position="24"/>
    </location>
</feature>
<evidence type="ECO:0000256" key="4">
    <source>
        <dbReference type="ARBA" id="ARBA00023026"/>
    </source>
</evidence>
<keyword evidence="4" id="KW-0843">Virulence</keyword>
<evidence type="ECO:0000313" key="12">
    <source>
        <dbReference type="EMBL" id="AFP87548.1"/>
    </source>
</evidence>
<feature type="region of interest" description="Disordered" evidence="6">
    <location>
        <begin position="1"/>
        <end position="25"/>
    </location>
</feature>
<evidence type="ECO:0000259" key="8">
    <source>
        <dbReference type="Pfam" id="PF03944"/>
    </source>
</evidence>
<evidence type="ECO:0000256" key="2">
    <source>
        <dbReference type="ARBA" id="ARBA00022656"/>
    </source>
</evidence>
<keyword evidence="2" id="KW-0800">Toxin</keyword>
<dbReference type="SUPFAM" id="SSF49785">
    <property type="entry name" value="Galactose-binding domain-like"/>
    <property type="match status" value="2"/>
</dbReference>
<dbReference type="Pfam" id="PF00555">
    <property type="entry name" value="Endotoxin_M"/>
    <property type="match status" value="1"/>
</dbReference>
<accession>J7H1B3</accession>
<evidence type="ECO:0000259" key="11">
    <source>
        <dbReference type="Pfam" id="PF21463"/>
    </source>
</evidence>
<evidence type="ECO:0000256" key="3">
    <source>
        <dbReference type="ARBA" id="ARBA00022969"/>
    </source>
</evidence>
<feature type="domain" description="Pesticidal crystal protein Cry" evidence="10">
    <location>
        <begin position="752"/>
        <end position="934"/>
    </location>
</feature>
<dbReference type="InterPro" id="IPR001178">
    <property type="entry name" value="Pest_cryst_dom_II"/>
</dbReference>
<dbReference type="GO" id="GO:0005102">
    <property type="term" value="F:signaling receptor binding"/>
    <property type="evidence" value="ECO:0007669"/>
    <property type="project" value="InterPro"/>
</dbReference>
<dbReference type="InterPro" id="IPR038979">
    <property type="entry name" value="Pest_crys"/>
</dbReference>
<dbReference type="Pfam" id="PF03944">
    <property type="entry name" value="Endotoxin_C"/>
    <property type="match status" value="1"/>
</dbReference>
<evidence type="ECO:0000259" key="9">
    <source>
        <dbReference type="Pfam" id="PF03945"/>
    </source>
</evidence>
<dbReference type="InterPro" id="IPR008979">
    <property type="entry name" value="Galactose-bd-like_sf"/>
</dbReference>
<organism evidence="12">
    <name type="scientific">Bacillus thuringiensis</name>
    <dbReference type="NCBI Taxonomy" id="1428"/>
    <lineage>
        <taxon>Bacteria</taxon>
        <taxon>Bacillati</taxon>
        <taxon>Bacillota</taxon>
        <taxon>Bacilli</taxon>
        <taxon>Bacillales</taxon>
        <taxon>Bacillaceae</taxon>
        <taxon>Bacillus</taxon>
        <taxon>Bacillus cereus group</taxon>
    </lineage>
</organism>
<dbReference type="Gene3D" id="1.20.190.10">
    <property type="entry name" value="Pesticidal crystal protein, N-terminal domain"/>
    <property type="match status" value="1"/>
</dbReference>
<dbReference type="SUPFAM" id="SSF51096">
    <property type="entry name" value="delta-Endotoxin (insectocide), middle domain"/>
    <property type="match status" value="1"/>
</dbReference>
<dbReference type="InterPro" id="IPR036716">
    <property type="entry name" value="Pest_crys_N_sf"/>
</dbReference>
<feature type="domain" description="Pesticidal crystal protein" evidence="9">
    <location>
        <begin position="90"/>
        <end position="297"/>
    </location>
</feature>
<dbReference type="InterPro" id="IPR048645">
    <property type="entry name" value="Cry1Ac-like_dom-VII"/>
</dbReference>
<name>J7H1B3_BACTU</name>
<feature type="domain" description="Pesticidal crystal protein" evidence="8">
    <location>
        <begin position="540"/>
        <end position="678"/>
    </location>
</feature>
<protein>
    <recommendedName>
        <fullName evidence="5">Crystaline entomocidal protoxin</fullName>
    </recommendedName>
</protein>
<dbReference type="GO" id="GO:0001907">
    <property type="term" value="P:symbiont-mediated killing of host cell"/>
    <property type="evidence" value="ECO:0007669"/>
    <property type="project" value="InterPro"/>
</dbReference>
<dbReference type="CDD" id="cd04085">
    <property type="entry name" value="delta_endotoxin_C"/>
    <property type="match status" value="1"/>
</dbReference>
<dbReference type="AlphaFoldDB" id="J7H1B3"/>
<dbReference type="Pfam" id="PF17997">
    <property type="entry name" value="Cry1Ac_D5"/>
    <property type="match status" value="1"/>
</dbReference>
<evidence type="ECO:0000256" key="5">
    <source>
        <dbReference type="ARBA" id="ARBA00029653"/>
    </source>
</evidence>
<dbReference type="Gene3D" id="2.60.120.260">
    <property type="entry name" value="Galactose-binding domain-like"/>
    <property type="match status" value="2"/>
</dbReference>
<dbReference type="InterPro" id="IPR005639">
    <property type="entry name" value="Pest_crys_dom_I"/>
</dbReference>
<dbReference type="PANTHER" id="PTHR37003">
    <property type="entry name" value="ENDOTOXIN_N DOMAIN-CONTAINING PROTEIN-RELATED"/>
    <property type="match status" value="1"/>
</dbReference>
<evidence type="ECO:0000259" key="10">
    <source>
        <dbReference type="Pfam" id="PF17997"/>
    </source>
</evidence>
<sequence length="1204" mass="137121">MSPNNQNEYEIIDTPSRTSVSNDSVRYPFANEPTTDLNNMNYKDYLRMSEVDDATFLSNPEAFIDSKSVQTIIGIVGKGLGVLGVPGAAAIAQFFSFLVGQLWPSTGEFIWEQIIEQVEALVDQKITDYARNKALSEVQGLGEAFAVYQQSLQTWQENRTDSRVRGVIIQQFIALDLDFVNKMPSFAVSGQEVPLLAVYALAANIHLLLLRDASLFGAEWGFATPEISDYYNRQIQLITKYTDYCVNWYNTGLGYMRKVDSTGSGNRQTRNWLRYHQFRREMTLMVLDVLALFPGYDIRTYPGNVHFQLTREVYTDPIVFNPSSKPSGKFCDPWESRYEYDYLSEMENVLVRPPHLFEIFVNNTYFTGRGTILFNDNEYINYMIGNKITYRYTNDDTRYERNYGSSSTETNSLIFGLSDEFDIFNISSVAANLANYYGNRYGFPYARWYCGSGLGGSGYNTFTYSRTHTTNQICTQSYDAQNELPPEGSQSQADYSHRLAHIASYTIPVKSGGGISGNIPLYAWTHRSASKFNYITPNRINHLPMVKSYILPTGTSVVQGPGFTGGNLLKRATSGQIAKLKVELINFGLSAQYRVRIRYASTSTLNFRVFQTGTLVNDLNFNRTMSRGESLTHNKFKFASFTTPFMFTSKFSELRIDVSNLSSGEEVYVDSIEVIPVNATYEAETNLEVAKKAVMSCLRMQRALQTDVTDYQVNQVANLIECVSDEVYPNEKRLLFDAVKEAKRLDQARNLLQDPNFQEINGENGWTGSTGIEIVEGDLPFKDRSLRLPSAREMERETYPTYIYQKIEESRLKPNTRYKFRGFIGSSQDLEIYVIRHQAYRVIKNVSNNLLPNMRPINACGGVDRCNEQKQVNTVLGLENNVPNGNTMSDSHEFSIPVDTGELNYNENPGIWVVFKITTTDGYATVGNIELVEEETLSGEALERVQQQEKRWQDQMARRRAETENRYGIAKQAIDRLFVDYSKVSSSIEISDLTAAQNLVQSIPYVYNEMLPEIPGMNYTSVTELTNRLQQAWNLYDQRNSIQNGDFRNDVRNWNVTPGVNIQQMNDTSVLVIPNWDSQVSQQITVQPNRRYVLRVTARKEGNGDGYVTIRDGANHTETLTFNTCDYDGSSVYDNQAFNANNDVYTTQSSNTNRYNTNGVYHDQTSYITKTVEFIPYTEQVWIEMSETEGVFYVESVELIVEEM</sequence>
<dbReference type="GO" id="GO:0030435">
    <property type="term" value="P:sporulation resulting in formation of a cellular spore"/>
    <property type="evidence" value="ECO:0007669"/>
    <property type="project" value="UniProtKB-KW"/>
</dbReference>
<dbReference type="InterPro" id="IPR005638">
    <property type="entry name" value="Pest_crys_dom-III"/>
</dbReference>
<proteinExistence type="inferred from homology"/>
<dbReference type="InterPro" id="IPR036399">
    <property type="entry name" value="Pest_cryst_cen_dom_sf"/>
</dbReference>
<evidence type="ECO:0000256" key="1">
    <source>
        <dbReference type="ARBA" id="ARBA00007819"/>
    </source>
</evidence>
<dbReference type="Gene3D" id="2.100.10.10">
    <property type="entry name" value="Pesticidal crystal protein, central domain"/>
    <property type="match status" value="1"/>
</dbReference>
<evidence type="ECO:0000256" key="6">
    <source>
        <dbReference type="SAM" id="MobiDB-lite"/>
    </source>
</evidence>
<dbReference type="Pfam" id="PF03945">
    <property type="entry name" value="Endotoxin_N"/>
    <property type="match status" value="1"/>
</dbReference>
<keyword evidence="3" id="KW-0749">Sporulation</keyword>
<dbReference type="InterPro" id="IPR041587">
    <property type="entry name" value="Cry_V"/>
</dbReference>
<dbReference type="SUPFAM" id="SSF56849">
    <property type="entry name" value="delta-Endotoxin (insectocide), N-terminal domain"/>
    <property type="match status" value="1"/>
</dbReference>
<evidence type="ECO:0000259" key="7">
    <source>
        <dbReference type="Pfam" id="PF00555"/>
    </source>
</evidence>
<dbReference type="GO" id="GO:0090729">
    <property type="term" value="F:toxin activity"/>
    <property type="evidence" value="ECO:0007669"/>
    <property type="project" value="UniProtKB-KW"/>
</dbReference>
<dbReference type="PANTHER" id="PTHR37003:SF2">
    <property type="entry name" value="PESTICIDAL CRYSTAL PROTEIN N-TERMINAL DOMAIN-CONTAINING PROTEIN"/>
    <property type="match status" value="1"/>
</dbReference>